<dbReference type="RefSeq" id="WP_028082357.1">
    <property type="nucleotide sequence ID" value="NZ_JAQMTU010000037.1"/>
</dbReference>
<organism evidence="1 2">
    <name type="scientific">Dolichospermum circinale CS-537/01</name>
    <dbReference type="NCBI Taxonomy" id="3021739"/>
    <lineage>
        <taxon>Bacteria</taxon>
        <taxon>Bacillati</taxon>
        <taxon>Cyanobacteriota</taxon>
        <taxon>Cyanophyceae</taxon>
        <taxon>Nostocales</taxon>
        <taxon>Aphanizomenonaceae</taxon>
        <taxon>Dolichospermum</taxon>
        <taxon>Dolichospermum circinale</taxon>
    </lineage>
</organism>
<reference evidence="1 2" key="1">
    <citation type="submission" date="2023-01" db="EMBL/GenBank/DDBJ databases">
        <title>Genomes from the Australian National Cyanobacteria Reference Collection.</title>
        <authorList>
            <person name="Willis A."/>
            <person name="Lee E.M.F."/>
        </authorList>
    </citation>
    <scope>NUCLEOTIDE SEQUENCE [LARGE SCALE GENOMIC DNA]</scope>
    <source>
        <strain evidence="1 2">CS-537/01</strain>
    </source>
</reference>
<dbReference type="EMBL" id="JAQMTU010000037">
    <property type="protein sequence ID" value="MDB9486134.1"/>
    <property type="molecule type" value="Genomic_DNA"/>
</dbReference>
<evidence type="ECO:0000313" key="2">
    <source>
        <dbReference type="Proteomes" id="UP001212123"/>
    </source>
</evidence>
<keyword evidence="2" id="KW-1185">Reference proteome</keyword>
<comment type="caution">
    <text evidence="1">The sequence shown here is derived from an EMBL/GenBank/DDBJ whole genome shotgun (WGS) entry which is preliminary data.</text>
</comment>
<evidence type="ECO:0000313" key="1">
    <source>
        <dbReference type="EMBL" id="MDB9486134.1"/>
    </source>
</evidence>
<dbReference type="Proteomes" id="UP001212123">
    <property type="component" value="Unassembled WGS sequence"/>
</dbReference>
<gene>
    <name evidence="1" type="ORF">PN492_06155</name>
</gene>
<sequence>MENGDIRFQIIDVIIEETTIFNPTTVQALTYLRVFQKDSIKSLIEAQEAVYKEMMKSVESRKEKRKSINNLGMNSLS</sequence>
<proteinExistence type="predicted"/>
<accession>A0ABT5A2K4</accession>
<protein>
    <submittedName>
        <fullName evidence="1">Uncharacterized protein</fullName>
    </submittedName>
</protein>
<name>A0ABT5A2K4_9CYAN</name>